<dbReference type="RefSeq" id="WP_163818613.1">
    <property type="nucleotide sequence ID" value="NZ_JAAGOB010000005.1"/>
</dbReference>
<dbReference type="EMBL" id="JAAGOB010000005">
    <property type="protein sequence ID" value="NED95844.1"/>
    <property type="molecule type" value="Genomic_DNA"/>
</dbReference>
<evidence type="ECO:0000256" key="7">
    <source>
        <dbReference type="ARBA" id="ARBA00022741"/>
    </source>
</evidence>
<feature type="compositionally biased region" description="Acidic residues" evidence="15">
    <location>
        <begin position="743"/>
        <end position="756"/>
    </location>
</feature>
<keyword evidence="18" id="KW-1185">Reference proteome</keyword>
<comment type="subunit">
    <text evidence="14">DNA polymerase III contains a core (composed of alpha, epsilon and theta chains) that associates with a tau subunit. This core dimerizes to form the POLIII' complex. PolIII' associates with the gamma complex (composed of gamma, delta, delta', psi and chi chains) and with the beta chain to form the complete DNA polymerase III complex.</text>
</comment>
<feature type="region of interest" description="Disordered" evidence="15">
    <location>
        <begin position="623"/>
        <end position="774"/>
    </location>
</feature>
<sequence>MSSLALYRTYRPSQFADVVGQEHVTVPLMRALENDRIHHAYLFSGPRGCGKTSSARILARSLNCEQGPTPKPCGACQSCVSLAPNGPGSVDVVELDAATHGLVDDARELREKAHFAPVSSRFKIYVIDEAHQLGPGAANALLKLIEEPPAHLKFIFATTAPDKILGTIRSRTHHYPFRLIPSKVLQQNLAWICEQEGVPIEPGALALVARAGAGSARDSQSVLGQLIAGAGEEGVTYQLAVELLGFTDAALLDDVVEAIANNDGSTMFAAVDRVMDSGHDPRRFLTDLLERFRDLVVVRAAPDAATHGLIDAAEEQAERMTTQAARFGPFDLIRLANVVDEGITAMKGATPTRLQLELVCARLLLPGADDAVSGVQARLDRLERRLGGATAPAPASAPGDAHAPAFSPPGQAAPASRPTPPMETAPPSEPLPPLQPPQPTEPVPPPEPARPGGPVPPAEPSRPREPVPPAEPPRPQEPVPPTEPSRPREPIPPPEPQPPAEPAPQSTSPATPAAPVAEPAGSSQPVSPGSVPAGAGVADVRRMWPEVLTRLREIKRTPWSLISQESAVADVADGVLTLAFRQPTLRDTFARREDFQSYLRQAIKEVLFIELRIEAIVDPSADPAAAAAGTGGSSGFTGGGSRAGTADVPPDTRSSSWEAAPARPAAPAAEATPGAATTQNNAPEPQAASATPVPVAAQPAPPAQAGRAAAAKAAIQQRSRPPQRQEQPGATGASASADHGADLDDDDLDMFGESEQELLARTLGATVISESDNT</sequence>
<feature type="region of interest" description="Disordered" evidence="15">
    <location>
        <begin position="388"/>
        <end position="535"/>
    </location>
</feature>
<dbReference type="GO" id="GO:0005524">
    <property type="term" value="F:ATP binding"/>
    <property type="evidence" value="ECO:0007669"/>
    <property type="project" value="UniProtKB-KW"/>
</dbReference>
<feature type="compositionally biased region" description="Pro residues" evidence="15">
    <location>
        <begin position="417"/>
        <end position="502"/>
    </location>
</feature>
<dbReference type="GO" id="GO:0009360">
    <property type="term" value="C:DNA polymerase III complex"/>
    <property type="evidence" value="ECO:0007669"/>
    <property type="project" value="InterPro"/>
</dbReference>
<dbReference type="FunFam" id="3.40.50.300:FF:000014">
    <property type="entry name" value="DNA polymerase III subunit gamma/tau"/>
    <property type="match status" value="1"/>
</dbReference>
<evidence type="ECO:0000256" key="11">
    <source>
        <dbReference type="ARBA" id="ARBA00037724"/>
    </source>
</evidence>
<gene>
    <name evidence="14" type="primary">dnaX</name>
    <name evidence="17" type="ORF">G1H11_11020</name>
</gene>
<comment type="catalytic activity">
    <reaction evidence="12 14">
        <text>DNA(n) + a 2'-deoxyribonucleoside 5'-triphosphate = DNA(n+1) + diphosphate</text>
        <dbReference type="Rhea" id="RHEA:22508"/>
        <dbReference type="Rhea" id="RHEA-COMP:17339"/>
        <dbReference type="Rhea" id="RHEA-COMP:17340"/>
        <dbReference type="ChEBI" id="CHEBI:33019"/>
        <dbReference type="ChEBI" id="CHEBI:61560"/>
        <dbReference type="ChEBI" id="CHEBI:173112"/>
        <dbReference type="EC" id="2.7.7.7"/>
    </reaction>
</comment>
<dbReference type="Gene3D" id="3.40.50.300">
    <property type="entry name" value="P-loop containing nucleotide triphosphate hydrolases"/>
    <property type="match status" value="1"/>
</dbReference>
<reference evidence="17 18" key="1">
    <citation type="submission" date="2020-02" db="EMBL/GenBank/DDBJ databases">
        <authorList>
            <person name="Li X.-J."/>
            <person name="Feng X.-M."/>
        </authorList>
    </citation>
    <scope>NUCLEOTIDE SEQUENCE [LARGE SCALE GENOMIC DNA]</scope>
    <source>
        <strain evidence="17 18">CGMCC 4.7225</strain>
    </source>
</reference>
<dbReference type="AlphaFoldDB" id="A0A6N9YLH4"/>
<feature type="domain" description="AAA+ ATPase" evidence="16">
    <location>
        <begin position="37"/>
        <end position="185"/>
    </location>
</feature>
<dbReference type="GO" id="GO:0003887">
    <property type="term" value="F:DNA-directed DNA polymerase activity"/>
    <property type="evidence" value="ECO:0007669"/>
    <property type="project" value="UniProtKB-KW"/>
</dbReference>
<accession>A0A6N9YLH4</accession>
<dbReference type="InterPro" id="IPR027417">
    <property type="entry name" value="P-loop_NTPase"/>
</dbReference>
<dbReference type="Gene3D" id="1.20.272.10">
    <property type="match status" value="1"/>
</dbReference>
<evidence type="ECO:0000256" key="13">
    <source>
        <dbReference type="ARBA" id="ARBA00074577"/>
    </source>
</evidence>
<dbReference type="PANTHER" id="PTHR11669:SF0">
    <property type="entry name" value="PROTEIN STICHEL-LIKE 2"/>
    <property type="match status" value="1"/>
</dbReference>
<dbReference type="GO" id="GO:0046872">
    <property type="term" value="F:metal ion binding"/>
    <property type="evidence" value="ECO:0007669"/>
    <property type="project" value="UniProtKB-KW"/>
</dbReference>
<dbReference type="FunFam" id="1.10.8.60:FF:000013">
    <property type="entry name" value="DNA polymerase III subunit gamma/tau"/>
    <property type="match status" value="1"/>
</dbReference>
<dbReference type="InterPro" id="IPR003593">
    <property type="entry name" value="AAA+_ATPase"/>
</dbReference>
<dbReference type="InterPro" id="IPR050238">
    <property type="entry name" value="DNA_Rep/Repair_Clamp_Loader"/>
</dbReference>
<dbReference type="CDD" id="cd00009">
    <property type="entry name" value="AAA"/>
    <property type="match status" value="1"/>
</dbReference>
<dbReference type="SUPFAM" id="SSF48019">
    <property type="entry name" value="post-AAA+ oligomerization domain-like"/>
    <property type="match status" value="1"/>
</dbReference>
<proteinExistence type="inferred from homology"/>
<dbReference type="NCBIfam" id="NF005846">
    <property type="entry name" value="PRK07764.1-6"/>
    <property type="match status" value="1"/>
</dbReference>
<dbReference type="Pfam" id="PF13177">
    <property type="entry name" value="DNA_pol3_delta2"/>
    <property type="match status" value="1"/>
</dbReference>
<comment type="caution">
    <text evidence="17">The sequence shown here is derived from an EMBL/GenBank/DDBJ whole genome shotgun (WGS) entry which is preliminary data.</text>
</comment>
<keyword evidence="3 14" id="KW-0808">Transferase</keyword>
<evidence type="ECO:0000256" key="1">
    <source>
        <dbReference type="ARBA" id="ARBA00006360"/>
    </source>
</evidence>
<dbReference type="GO" id="GO:0006261">
    <property type="term" value="P:DNA-templated DNA replication"/>
    <property type="evidence" value="ECO:0007669"/>
    <property type="project" value="TreeGrafter"/>
</dbReference>
<dbReference type="Pfam" id="PF12169">
    <property type="entry name" value="DNA_pol3_gamma3"/>
    <property type="match status" value="1"/>
</dbReference>
<dbReference type="PRINTS" id="PR01217">
    <property type="entry name" value="PRICHEXTENSN"/>
</dbReference>
<dbReference type="CDD" id="cd18137">
    <property type="entry name" value="HLD_clamp_pol_III_gamma_tau"/>
    <property type="match status" value="1"/>
</dbReference>
<dbReference type="PANTHER" id="PTHR11669">
    <property type="entry name" value="REPLICATION FACTOR C / DNA POLYMERASE III GAMMA-TAU SUBUNIT"/>
    <property type="match status" value="1"/>
</dbReference>
<dbReference type="GO" id="GO:0003677">
    <property type="term" value="F:DNA binding"/>
    <property type="evidence" value="ECO:0007669"/>
    <property type="project" value="InterPro"/>
</dbReference>
<feature type="compositionally biased region" description="Low complexity" evidence="15">
    <location>
        <begin position="503"/>
        <end position="534"/>
    </location>
</feature>
<keyword evidence="4 14" id="KW-0548">Nucleotidyltransferase</keyword>
<keyword evidence="5 14" id="KW-0235">DNA replication</keyword>
<dbReference type="InterPro" id="IPR022754">
    <property type="entry name" value="DNA_pol_III_gamma-3"/>
</dbReference>
<evidence type="ECO:0000313" key="18">
    <source>
        <dbReference type="Proteomes" id="UP000469185"/>
    </source>
</evidence>
<evidence type="ECO:0000256" key="12">
    <source>
        <dbReference type="ARBA" id="ARBA00049244"/>
    </source>
</evidence>
<dbReference type="InterPro" id="IPR008921">
    <property type="entry name" value="DNA_pol3_clamp-load_cplx_C"/>
</dbReference>
<feature type="compositionally biased region" description="Low complexity" evidence="15">
    <location>
        <begin position="659"/>
        <end position="678"/>
    </location>
</feature>
<dbReference type="Proteomes" id="UP000469185">
    <property type="component" value="Unassembled WGS sequence"/>
</dbReference>
<dbReference type="SUPFAM" id="SSF52540">
    <property type="entry name" value="P-loop containing nucleoside triphosphate hydrolases"/>
    <property type="match status" value="1"/>
</dbReference>
<dbReference type="InterPro" id="IPR012763">
    <property type="entry name" value="DNA_pol_III_sug/sutau_N"/>
</dbReference>
<evidence type="ECO:0000256" key="10">
    <source>
        <dbReference type="ARBA" id="ARBA00022932"/>
    </source>
</evidence>
<evidence type="ECO:0000259" key="16">
    <source>
        <dbReference type="SMART" id="SM00382"/>
    </source>
</evidence>
<organism evidence="17 18">
    <name type="scientific">Phytoactinopolyspora alkaliphila</name>
    <dbReference type="NCBI Taxonomy" id="1783498"/>
    <lineage>
        <taxon>Bacteria</taxon>
        <taxon>Bacillati</taxon>
        <taxon>Actinomycetota</taxon>
        <taxon>Actinomycetes</taxon>
        <taxon>Jiangellales</taxon>
        <taxon>Jiangellaceae</taxon>
        <taxon>Phytoactinopolyspora</taxon>
    </lineage>
</organism>
<keyword evidence="10 14" id="KW-0239">DNA-directed DNA polymerase</keyword>
<evidence type="ECO:0000256" key="6">
    <source>
        <dbReference type="ARBA" id="ARBA00022723"/>
    </source>
</evidence>
<dbReference type="Pfam" id="PF22608">
    <property type="entry name" value="DNAX_ATPase_lid"/>
    <property type="match status" value="1"/>
</dbReference>
<dbReference type="EC" id="2.7.7.7" evidence="2 14"/>
<feature type="compositionally biased region" description="Low complexity" evidence="15">
    <location>
        <begin position="685"/>
        <end position="738"/>
    </location>
</feature>
<feature type="compositionally biased region" description="Low complexity" evidence="15">
    <location>
        <begin position="388"/>
        <end position="405"/>
    </location>
</feature>
<evidence type="ECO:0000256" key="15">
    <source>
        <dbReference type="SAM" id="MobiDB-lite"/>
    </source>
</evidence>
<dbReference type="SMART" id="SM00382">
    <property type="entry name" value="AAA"/>
    <property type="match status" value="1"/>
</dbReference>
<feature type="compositionally biased region" description="Gly residues" evidence="15">
    <location>
        <begin position="629"/>
        <end position="642"/>
    </location>
</feature>
<keyword evidence="8" id="KW-0862">Zinc</keyword>
<comment type="function">
    <text evidence="11 14">DNA polymerase III is a complex, multichain enzyme responsible for most of the replicative synthesis in bacteria. This DNA polymerase also exhibits 3' to 5' exonuclease activity.</text>
</comment>
<evidence type="ECO:0000256" key="5">
    <source>
        <dbReference type="ARBA" id="ARBA00022705"/>
    </source>
</evidence>
<keyword evidence="6" id="KW-0479">Metal-binding</keyword>
<evidence type="ECO:0000256" key="3">
    <source>
        <dbReference type="ARBA" id="ARBA00022679"/>
    </source>
</evidence>
<dbReference type="FunFam" id="1.20.272.10:FF:000003">
    <property type="entry name" value="DNA polymerase III subunit gamma/tau"/>
    <property type="match status" value="1"/>
</dbReference>
<dbReference type="NCBIfam" id="TIGR02397">
    <property type="entry name" value="dnaX_nterm"/>
    <property type="match status" value="1"/>
</dbReference>
<keyword evidence="9 14" id="KW-0067">ATP-binding</keyword>
<comment type="similarity">
    <text evidence="1 14">Belongs to the DnaX/STICHEL family.</text>
</comment>
<evidence type="ECO:0000313" key="17">
    <source>
        <dbReference type="EMBL" id="NED95844.1"/>
    </source>
</evidence>
<dbReference type="InterPro" id="IPR045085">
    <property type="entry name" value="HLD_clamp_pol_III_gamma_tau"/>
</dbReference>
<keyword evidence="7 14" id="KW-0547">Nucleotide-binding</keyword>
<evidence type="ECO:0000256" key="9">
    <source>
        <dbReference type="ARBA" id="ARBA00022840"/>
    </source>
</evidence>
<evidence type="ECO:0000256" key="2">
    <source>
        <dbReference type="ARBA" id="ARBA00012417"/>
    </source>
</evidence>
<dbReference type="Gene3D" id="1.10.8.60">
    <property type="match status" value="1"/>
</dbReference>
<evidence type="ECO:0000256" key="4">
    <source>
        <dbReference type="ARBA" id="ARBA00022695"/>
    </source>
</evidence>
<name>A0A6N9YLH4_9ACTN</name>
<protein>
    <recommendedName>
        <fullName evidence="13 14">DNA polymerase III subunit gamma/tau</fullName>
        <ecNumber evidence="2 14">2.7.7.7</ecNumber>
    </recommendedName>
</protein>
<evidence type="ECO:0000256" key="8">
    <source>
        <dbReference type="ARBA" id="ARBA00022833"/>
    </source>
</evidence>
<evidence type="ECO:0000256" key="14">
    <source>
        <dbReference type="RuleBase" id="RU364063"/>
    </source>
</evidence>